<dbReference type="GO" id="GO:0006346">
    <property type="term" value="P:DNA methylation-dependent constitutive heterochromatin formation"/>
    <property type="evidence" value="ECO:0007669"/>
    <property type="project" value="InterPro"/>
</dbReference>
<proteinExistence type="inferred from homology"/>
<sequence>MSSSSDFEKPVVKPKIKIGPRSKVKRTSGFSAEDGISFVPLIRKGNLSSKDDGESSASVVLISDDNDSPNASDTESGVRVWKTETLKSALPGDSRLPPAGPYASSSLSNGTAKAQGKRPSVSTRMKRYVIGDDEREEEENTEIFNETPPGEQDAGAEDEKPCRSLNNFVIFDRNAGNEIVDLRDLFEDDVYFSISGDVEPINVGDMNDDEDDDDAFDDDDQDNGTDADGECVGQNVSGSSRSSIVAMGGAACTGRPGSFKQRIYLSAIMNYETFLSAKGDTEIWVLTSFAWYKLLLPHPGYAHLYAPLFKTVFMAHQALTIAKSEPSLSMTQYIKRIKETNSEVIDSMTPITDSDFRNNRDSVILEIEACADAGDFENILFTPLIMAICRTSNVSAKKERSGRSGIASSSAPRRVVKKLDDTKQENPACITTLVASIAKDLYAQHLVSVSHFLKPSADGTAGATSEGESGTSKPALSNTADDTWKKKYAGEAKRNKIHVEQDLGKVSVPDLLRGGVALQQFKVDRIKGVEDSCIPNMERGKCHYREVSVAPVSKPEVDGKDSSSVNIRLGDTVMISVQRPTTENALETLWDAEHVSESSGMNDGPVAGPFARIYRVTSIFFSTATQSWLFHGQLMLPGRDTILEEVAFSNEWYLIDQCRTCPLYNLCGKIDISFIGTREEIDPFKVVADRTMICRFWYDTASAMFEDVNKHSAISATHAPGLCQSCRSKDSENVIKVGRTIAGSKTVLVEDKITQTSRQISCSEYVSTVTVGGIEYHERDIIYFPSQYADQPFEIGYITKFDGDFSAKRDKMIVHDTKAEVRILKRMLVLPPGHRPQVKNSEYNDGRHLYWTPLIMEISVTMFRGKCWVVHPEEVLGRLNVYKDSDVNAFYAQYEAMKVYPTEQRDWAEVKPYREMTPEEEMAAEDEDERMPMEPYCKICKRERRHHENVLAQFLKAETVPPANRTSSNAESFMCGRQPLRALDLFSGCGGLTQGMDQSGIVKTKWAVEFMPSAGITFSKNHPEAQVYNQCSNLLLDSAIKNNAGIPTKPLINKFNQKELPPMPQPGDVDFIYCGPPCQGFSRCNRFLKADDIKTSLIANALSYVDFYRPSYFLLENVRGLLDYRLGGVQLGKGRIGGGIKMGMLKFIVRVLTTMGYQTRFYVLQAGNYGLAQSRRRLFVWACKRGCSLPGIPLPSTTFPKSNQTNINFPNGTVYAPLSHLKGNAPHHAITVEDAISDLPRFEFANPAIKYPEPDPDAKNREWPVYHTVYGSAPGLTQEEIARAYVGHMAMSYTNPPASEFQRLRRRKQQVCIPGTEDGYDQLVGTLHNHVSRKFDAMNVERICRVEMKPGMDHRSLPQDLKPWCLSSKDSAAARNNGWKGLFGRLDPKGCFGTALTEMSPMGKSGTVLLYDQRRVLSVRECARAQGFADTFKLYSQDELRLNDMHRQVGNAVPPPLAYALSLKLREALLKDHVRNTPDSSLLPGFIGNDDDSEDGIPGNLYVDVICSAMPVAITSVDASSTDVVMAGESD</sequence>
<dbReference type="GO" id="GO:0044027">
    <property type="term" value="P:negative regulation of gene expression via chromosomal CpG island methylation"/>
    <property type="evidence" value="ECO:0007669"/>
    <property type="project" value="TreeGrafter"/>
</dbReference>
<keyword evidence="15" id="KW-1185">Reference proteome</keyword>
<keyword evidence="3 9" id="KW-0808">Transferase</keyword>
<feature type="region of interest" description="Disordered" evidence="12">
    <location>
        <begin position="399"/>
        <end position="421"/>
    </location>
</feature>
<evidence type="ECO:0000259" key="13">
    <source>
        <dbReference type="PROSITE" id="PS51038"/>
    </source>
</evidence>
<evidence type="ECO:0000256" key="4">
    <source>
        <dbReference type="ARBA" id="ARBA00022691"/>
    </source>
</evidence>
<dbReference type="InterPro" id="IPR018117">
    <property type="entry name" value="C5_DNA_meth_AS"/>
</dbReference>
<keyword evidence="7" id="KW-0539">Nucleus</keyword>
<evidence type="ECO:0000256" key="3">
    <source>
        <dbReference type="ARBA" id="ARBA00022679"/>
    </source>
</evidence>
<dbReference type="GO" id="GO:0003886">
    <property type="term" value="F:DNA (cytosine-5-)-methyltransferase activity"/>
    <property type="evidence" value="ECO:0007669"/>
    <property type="project" value="UniProtKB-UniRule"/>
</dbReference>
<dbReference type="InterPro" id="IPR001025">
    <property type="entry name" value="BAH_dom"/>
</dbReference>
<dbReference type="NCBIfam" id="TIGR00675">
    <property type="entry name" value="dcm"/>
    <property type="match status" value="1"/>
</dbReference>
<evidence type="ECO:0000256" key="8">
    <source>
        <dbReference type="PIRSR" id="PIRSR037404-1"/>
    </source>
</evidence>
<dbReference type="PROSITE" id="PS00094">
    <property type="entry name" value="C5_MTASE_1"/>
    <property type="match status" value="1"/>
</dbReference>
<dbReference type="InterPro" id="IPR043151">
    <property type="entry name" value="BAH_sf"/>
</dbReference>
<dbReference type="PROSITE" id="PS00095">
    <property type="entry name" value="C5_MTASE_2"/>
    <property type="match status" value="1"/>
</dbReference>
<feature type="compositionally biased region" description="Polar residues" evidence="12">
    <location>
        <begin position="103"/>
        <end position="112"/>
    </location>
</feature>
<keyword evidence="2 9" id="KW-0489">Methyltransferase</keyword>
<dbReference type="InterPro" id="IPR022702">
    <property type="entry name" value="Cytosine_MeTrfase1_RFD"/>
</dbReference>
<dbReference type="Pfam" id="PF12047">
    <property type="entry name" value="DNMT1-RFD"/>
    <property type="match status" value="1"/>
</dbReference>
<dbReference type="PANTHER" id="PTHR10629:SF52">
    <property type="entry name" value="DNA (CYTOSINE-5)-METHYLTRANSFERASE 1"/>
    <property type="match status" value="1"/>
</dbReference>
<feature type="compositionally biased region" description="Basic and acidic residues" evidence="12">
    <location>
        <begin position="1"/>
        <end position="11"/>
    </location>
</feature>
<feature type="region of interest" description="Disordered" evidence="12">
    <location>
        <begin position="1"/>
        <end position="30"/>
    </location>
</feature>
<reference evidence="14" key="1">
    <citation type="submission" date="2022-07" db="EMBL/GenBank/DDBJ databases">
        <title>Phylogenomic reconstructions and comparative analyses of Kickxellomycotina fungi.</title>
        <authorList>
            <person name="Reynolds N.K."/>
            <person name="Stajich J.E."/>
            <person name="Barry K."/>
            <person name="Grigoriev I.V."/>
            <person name="Crous P."/>
            <person name="Smith M.E."/>
        </authorList>
    </citation>
    <scope>NUCLEOTIDE SEQUENCE</scope>
    <source>
        <strain evidence="14">BCRC 34489</strain>
    </source>
</reference>
<feature type="region of interest" description="Disordered" evidence="12">
    <location>
        <begin position="45"/>
        <end position="159"/>
    </location>
</feature>
<dbReference type="OrthoDB" id="5376140at2759"/>
<dbReference type="InterPro" id="IPR001525">
    <property type="entry name" value="C5_MeTfrase"/>
</dbReference>
<comment type="subcellular location">
    <subcellularLocation>
        <location evidence="1">Nucleus</location>
    </subcellularLocation>
</comment>
<name>A0A9W8HKI9_9FUNG</name>
<dbReference type="GO" id="GO:0003682">
    <property type="term" value="F:chromatin binding"/>
    <property type="evidence" value="ECO:0007669"/>
    <property type="project" value="UniProtKB-UniRule"/>
</dbReference>
<evidence type="ECO:0000256" key="5">
    <source>
        <dbReference type="ARBA" id="ARBA00022737"/>
    </source>
</evidence>
<evidence type="ECO:0000313" key="14">
    <source>
        <dbReference type="EMBL" id="KAJ2788061.1"/>
    </source>
</evidence>
<evidence type="ECO:0000256" key="9">
    <source>
        <dbReference type="PROSITE-ProRule" id="PRU01016"/>
    </source>
</evidence>
<gene>
    <name evidence="14" type="ORF">GGI15_000236</name>
</gene>
<dbReference type="PROSITE" id="PS51038">
    <property type="entry name" value="BAH"/>
    <property type="match status" value="1"/>
</dbReference>
<feature type="region of interest" description="Disordered" evidence="12">
    <location>
        <begin position="457"/>
        <end position="479"/>
    </location>
</feature>
<organism evidence="14 15">
    <name type="scientific">Coemansia interrupta</name>
    <dbReference type="NCBI Taxonomy" id="1126814"/>
    <lineage>
        <taxon>Eukaryota</taxon>
        <taxon>Fungi</taxon>
        <taxon>Fungi incertae sedis</taxon>
        <taxon>Zoopagomycota</taxon>
        <taxon>Kickxellomycotina</taxon>
        <taxon>Kickxellomycetes</taxon>
        <taxon>Kickxellales</taxon>
        <taxon>Kickxellaceae</taxon>
        <taxon>Coemansia</taxon>
    </lineage>
</organism>
<evidence type="ECO:0000256" key="10">
    <source>
        <dbReference type="RuleBase" id="RU000416"/>
    </source>
</evidence>
<evidence type="ECO:0000313" key="15">
    <source>
        <dbReference type="Proteomes" id="UP001140172"/>
    </source>
</evidence>
<feature type="active site" evidence="8 9">
    <location>
        <position position="1078"/>
    </location>
</feature>
<feature type="compositionally biased region" description="Acidic residues" evidence="12">
    <location>
        <begin position="206"/>
        <end position="229"/>
    </location>
</feature>
<keyword evidence="6" id="KW-0238">DNA-binding</keyword>
<dbReference type="EMBL" id="JANBUM010000005">
    <property type="protein sequence ID" value="KAJ2788061.1"/>
    <property type="molecule type" value="Genomic_DNA"/>
</dbReference>
<dbReference type="SUPFAM" id="SSF53335">
    <property type="entry name" value="S-adenosyl-L-methionine-dependent methyltransferases"/>
    <property type="match status" value="1"/>
</dbReference>
<feature type="region of interest" description="Disordered" evidence="12">
    <location>
        <begin position="201"/>
        <end position="236"/>
    </location>
</feature>
<comment type="caution">
    <text evidence="14">The sequence shown here is derived from an EMBL/GenBank/DDBJ whole genome shotgun (WGS) entry which is preliminary data.</text>
</comment>
<dbReference type="EC" id="2.1.1.37" evidence="11"/>
<dbReference type="Gene3D" id="3.90.120.10">
    <property type="entry name" value="DNA Methylase, subunit A, domain 2"/>
    <property type="match status" value="2"/>
</dbReference>
<evidence type="ECO:0000256" key="2">
    <source>
        <dbReference type="ARBA" id="ARBA00022603"/>
    </source>
</evidence>
<keyword evidence="5" id="KW-0677">Repeat</keyword>
<dbReference type="Proteomes" id="UP001140172">
    <property type="component" value="Unassembled WGS sequence"/>
</dbReference>
<feature type="domain" description="BAH" evidence="13">
    <location>
        <begin position="565"/>
        <end position="709"/>
    </location>
</feature>
<evidence type="ECO:0000256" key="11">
    <source>
        <dbReference type="RuleBase" id="RU000417"/>
    </source>
</evidence>
<evidence type="ECO:0000256" key="12">
    <source>
        <dbReference type="SAM" id="MobiDB-lite"/>
    </source>
</evidence>
<feature type="compositionally biased region" description="Polar residues" evidence="12">
    <location>
        <begin position="462"/>
        <end position="479"/>
    </location>
</feature>
<feature type="compositionally biased region" description="Low complexity" evidence="12">
    <location>
        <begin position="403"/>
        <end position="413"/>
    </location>
</feature>
<dbReference type="InterPro" id="IPR029063">
    <property type="entry name" value="SAM-dependent_MTases_sf"/>
</dbReference>
<protein>
    <recommendedName>
        <fullName evidence="11">Cytosine-specific methyltransferase</fullName>
        <ecNumber evidence="11">2.1.1.37</ecNumber>
    </recommendedName>
</protein>
<dbReference type="GO" id="GO:0005634">
    <property type="term" value="C:nucleus"/>
    <property type="evidence" value="ECO:0007669"/>
    <property type="project" value="UniProtKB-SubCell"/>
</dbReference>
<dbReference type="PROSITE" id="PS51679">
    <property type="entry name" value="SAM_MT_C5"/>
    <property type="match status" value="1"/>
</dbReference>
<accession>A0A9W8HKI9</accession>
<dbReference type="Gene3D" id="3.40.50.150">
    <property type="entry name" value="Vaccinia Virus protein VP39"/>
    <property type="match status" value="1"/>
</dbReference>
<evidence type="ECO:0000256" key="1">
    <source>
        <dbReference type="ARBA" id="ARBA00004123"/>
    </source>
</evidence>
<dbReference type="PRINTS" id="PR00105">
    <property type="entry name" value="C5METTRFRASE"/>
</dbReference>
<evidence type="ECO:0000256" key="6">
    <source>
        <dbReference type="ARBA" id="ARBA00023125"/>
    </source>
</evidence>
<dbReference type="InterPro" id="IPR031303">
    <property type="entry name" value="C5_meth_CS"/>
</dbReference>
<dbReference type="Pfam" id="PF00145">
    <property type="entry name" value="DNA_methylase"/>
    <property type="match status" value="1"/>
</dbReference>
<comment type="similarity">
    <text evidence="9 10">Belongs to the class I-like SAM-binding methyltransferase superfamily. C5-methyltransferase family.</text>
</comment>
<comment type="catalytic activity">
    <reaction evidence="11">
        <text>a 2'-deoxycytidine in DNA + S-adenosyl-L-methionine = a 5-methyl-2'-deoxycytidine in DNA + S-adenosyl-L-homocysteine + H(+)</text>
        <dbReference type="Rhea" id="RHEA:13681"/>
        <dbReference type="Rhea" id="RHEA-COMP:11369"/>
        <dbReference type="Rhea" id="RHEA-COMP:11370"/>
        <dbReference type="ChEBI" id="CHEBI:15378"/>
        <dbReference type="ChEBI" id="CHEBI:57856"/>
        <dbReference type="ChEBI" id="CHEBI:59789"/>
        <dbReference type="ChEBI" id="CHEBI:85452"/>
        <dbReference type="ChEBI" id="CHEBI:85454"/>
        <dbReference type="EC" id="2.1.1.37"/>
    </reaction>
</comment>
<dbReference type="Gene3D" id="2.30.30.490">
    <property type="match status" value="2"/>
</dbReference>
<dbReference type="GO" id="GO:0032259">
    <property type="term" value="P:methylation"/>
    <property type="evidence" value="ECO:0007669"/>
    <property type="project" value="UniProtKB-KW"/>
</dbReference>
<dbReference type="GO" id="GO:0003677">
    <property type="term" value="F:DNA binding"/>
    <property type="evidence" value="ECO:0007669"/>
    <property type="project" value="UniProtKB-KW"/>
</dbReference>
<keyword evidence="4 9" id="KW-0949">S-adenosyl-L-methionine</keyword>
<feature type="compositionally biased region" description="Basic residues" evidence="12">
    <location>
        <begin position="12"/>
        <end position="26"/>
    </location>
</feature>
<feature type="compositionally biased region" description="Acidic residues" evidence="12">
    <location>
        <begin position="131"/>
        <end position="141"/>
    </location>
</feature>
<evidence type="ECO:0000256" key="7">
    <source>
        <dbReference type="ARBA" id="ARBA00023242"/>
    </source>
</evidence>
<dbReference type="PANTHER" id="PTHR10629">
    <property type="entry name" value="CYTOSINE-SPECIFIC METHYLTRANSFERASE"/>
    <property type="match status" value="1"/>
</dbReference>
<dbReference type="InterPro" id="IPR050390">
    <property type="entry name" value="C5-Methyltransferase"/>
</dbReference>